<evidence type="ECO:0000313" key="1">
    <source>
        <dbReference type="EMBL" id="KAI6080956.1"/>
    </source>
</evidence>
<accession>A0ACC0CKH1</accession>
<proteinExistence type="predicted"/>
<organism evidence="1 2">
    <name type="scientific">Hypoxylon rubiginosum</name>
    <dbReference type="NCBI Taxonomy" id="110542"/>
    <lineage>
        <taxon>Eukaryota</taxon>
        <taxon>Fungi</taxon>
        <taxon>Dikarya</taxon>
        <taxon>Ascomycota</taxon>
        <taxon>Pezizomycotina</taxon>
        <taxon>Sordariomycetes</taxon>
        <taxon>Xylariomycetidae</taxon>
        <taxon>Xylariales</taxon>
        <taxon>Hypoxylaceae</taxon>
        <taxon>Hypoxylon</taxon>
    </lineage>
</organism>
<gene>
    <name evidence="1" type="ORF">F4821DRAFT_40988</name>
</gene>
<dbReference type="EMBL" id="MU394414">
    <property type="protein sequence ID" value="KAI6080956.1"/>
    <property type="molecule type" value="Genomic_DNA"/>
</dbReference>
<name>A0ACC0CKH1_9PEZI</name>
<sequence length="445" mass="47387">MRLTCLAIIATLVLVGEQAAAANAKRQSGPVDPGTDPDCSYYDVSYSQSDNCAYFESFWGISHANFVAWNPSVKDDCSGIKVGNSYCVEVTRKPTTTTSSTVSSPVPTGPPKPSPTQVGLIESCTTFYFAVDDDTCDSIVEAYGTFTKEEFIAWNPAVQADCTHLWAKTYYCVGIPGTPTAPPSSTTTVAPTGAPKPSPTQAGLIESCINFYFAAKDDTCDSIVEKFGTFTYAQFVEWNPAVGNDCRKLWADTYYCVGIPGTPTTTTSRPVTTTTTTSAPGNGVATPTPTQPGMVSNCDAFYFVKQDEGCQAIADANGITMAQFTAWNPGVGGAACKGLWSQVYVCVSIIGHTPTTSNPTTSNPTTTTTTTTTASPTDCQTAHPTPTQPASVCRCSKWYLPAADEYCDDIMKKFGISAAQFQTWNPQVGDGCKGLWKGYYVCVKA</sequence>
<comment type="caution">
    <text evidence="1">The sequence shown here is derived from an EMBL/GenBank/DDBJ whole genome shotgun (WGS) entry which is preliminary data.</text>
</comment>
<dbReference type="Proteomes" id="UP001497680">
    <property type="component" value="Unassembled WGS sequence"/>
</dbReference>
<protein>
    <submittedName>
        <fullName evidence="1">Uncharacterized protein</fullName>
    </submittedName>
</protein>
<evidence type="ECO:0000313" key="2">
    <source>
        <dbReference type="Proteomes" id="UP001497680"/>
    </source>
</evidence>
<reference evidence="1 2" key="1">
    <citation type="journal article" date="2022" name="New Phytol.">
        <title>Ecological generalism drives hyperdiversity of secondary metabolite gene clusters in xylarialean endophytes.</title>
        <authorList>
            <person name="Franco M.E.E."/>
            <person name="Wisecaver J.H."/>
            <person name="Arnold A.E."/>
            <person name="Ju Y.M."/>
            <person name="Slot J.C."/>
            <person name="Ahrendt S."/>
            <person name="Moore L.P."/>
            <person name="Eastman K.E."/>
            <person name="Scott K."/>
            <person name="Konkel Z."/>
            <person name="Mondo S.J."/>
            <person name="Kuo A."/>
            <person name="Hayes R.D."/>
            <person name="Haridas S."/>
            <person name="Andreopoulos B."/>
            <person name="Riley R."/>
            <person name="LaButti K."/>
            <person name="Pangilinan J."/>
            <person name="Lipzen A."/>
            <person name="Amirebrahimi M."/>
            <person name="Yan J."/>
            <person name="Adam C."/>
            <person name="Keymanesh K."/>
            <person name="Ng V."/>
            <person name="Louie K."/>
            <person name="Northen T."/>
            <person name="Drula E."/>
            <person name="Henrissat B."/>
            <person name="Hsieh H.M."/>
            <person name="Youens-Clark K."/>
            <person name="Lutzoni F."/>
            <person name="Miadlikowska J."/>
            <person name="Eastwood D.C."/>
            <person name="Hamelin R.C."/>
            <person name="Grigoriev I.V."/>
            <person name="U'Ren J.M."/>
        </authorList>
    </citation>
    <scope>NUCLEOTIDE SEQUENCE [LARGE SCALE GENOMIC DNA]</scope>
    <source>
        <strain evidence="1 2">ER1909</strain>
    </source>
</reference>
<keyword evidence="2" id="KW-1185">Reference proteome</keyword>